<dbReference type="CDD" id="cd08026">
    <property type="entry name" value="DUF326"/>
    <property type="match status" value="1"/>
</dbReference>
<dbReference type="EMBL" id="PDNU01000032">
    <property type="protein sequence ID" value="PHK94024.1"/>
    <property type="molecule type" value="Genomic_DNA"/>
</dbReference>
<sequence>MSHHLSAEMRACIENCLRCYSICLSSFSGHCLEAGGEHIAPAHARLMLACAEICRTSAHFMLLGTPHHRHTCAECAEICRECAADCERVGGMEECVAACRRCAESCAAMAA</sequence>
<dbReference type="Gene3D" id="1.20.1270.360">
    <property type="match status" value="1"/>
</dbReference>
<dbReference type="PANTHER" id="PTHR37310">
    <property type="entry name" value="CYTOPLASMIC PROTEIN-RELATED"/>
    <property type="match status" value="1"/>
</dbReference>
<keyword evidence="2" id="KW-1185">Reference proteome</keyword>
<dbReference type="PANTHER" id="PTHR37310:SF1">
    <property type="entry name" value="CYTOPLASMIC PROTEIN"/>
    <property type="match status" value="1"/>
</dbReference>
<dbReference type="Pfam" id="PF03860">
    <property type="entry name" value="Csp"/>
    <property type="match status" value="1"/>
</dbReference>
<dbReference type="AlphaFoldDB" id="A0A2C7AAD3"/>
<organism evidence="1 2">
    <name type="scientific">Teichococcus rhizosphaerae</name>
    <dbReference type="NCBI Taxonomy" id="1335062"/>
    <lineage>
        <taxon>Bacteria</taxon>
        <taxon>Pseudomonadati</taxon>
        <taxon>Pseudomonadota</taxon>
        <taxon>Alphaproteobacteria</taxon>
        <taxon>Acetobacterales</taxon>
        <taxon>Roseomonadaceae</taxon>
        <taxon>Roseomonas</taxon>
    </lineage>
</organism>
<evidence type="ECO:0000313" key="2">
    <source>
        <dbReference type="Proteomes" id="UP000223527"/>
    </source>
</evidence>
<dbReference type="Proteomes" id="UP000223527">
    <property type="component" value="Unassembled WGS sequence"/>
</dbReference>
<gene>
    <name evidence="1" type="ORF">CR162_15570</name>
</gene>
<dbReference type="OrthoDB" id="5396211at2"/>
<protein>
    <submittedName>
        <fullName evidence="1">Ferredoxin</fullName>
    </submittedName>
</protein>
<comment type="caution">
    <text evidence="1">The sequence shown here is derived from an EMBL/GenBank/DDBJ whole genome shotgun (WGS) entry which is preliminary data.</text>
</comment>
<evidence type="ECO:0000313" key="1">
    <source>
        <dbReference type="EMBL" id="PHK94024.1"/>
    </source>
</evidence>
<proteinExistence type="predicted"/>
<dbReference type="InterPro" id="IPR044543">
    <property type="entry name" value="YHJQ-like"/>
</dbReference>
<name>A0A2C7AAD3_9PROT</name>
<dbReference type="InterPro" id="IPR005560">
    <property type="entry name" value="Csp_YhjQ"/>
</dbReference>
<reference evidence="1 2" key="1">
    <citation type="submission" date="2017-10" db="EMBL/GenBank/DDBJ databases">
        <authorList>
            <person name="Banno H."/>
            <person name="Chua N.-H."/>
        </authorList>
    </citation>
    <scope>NUCLEOTIDE SEQUENCE [LARGE SCALE GENOMIC DNA]</scope>
    <source>
        <strain evidence="1 2">YW11</strain>
    </source>
</reference>
<dbReference type="RefSeq" id="WP_099096456.1">
    <property type="nucleotide sequence ID" value="NZ_PDNU01000032.1"/>
</dbReference>
<accession>A0A2C7AAD3</accession>